<evidence type="ECO:0000259" key="5">
    <source>
        <dbReference type="Pfam" id="PF01420"/>
    </source>
</evidence>
<dbReference type="Pfam" id="PF01420">
    <property type="entry name" value="Methylase_S"/>
    <property type="match status" value="2"/>
</dbReference>
<evidence type="ECO:0000313" key="6">
    <source>
        <dbReference type="EMBL" id="MBH8577232.1"/>
    </source>
</evidence>
<feature type="domain" description="Type I restriction modification DNA specificity" evidence="5">
    <location>
        <begin position="228"/>
        <end position="400"/>
    </location>
</feature>
<comment type="similarity">
    <text evidence="1">Belongs to the type-I restriction system S methylase family.</text>
</comment>
<evidence type="ECO:0000256" key="1">
    <source>
        <dbReference type="ARBA" id="ARBA00010923"/>
    </source>
</evidence>
<dbReference type="EMBL" id="JAECZA010000276">
    <property type="protein sequence ID" value="MBH8577232.1"/>
    <property type="molecule type" value="Genomic_DNA"/>
</dbReference>
<dbReference type="CDD" id="cd17282">
    <property type="entry name" value="RMtype1_S_Eco16444ORF1681_TRD1-CR1_like"/>
    <property type="match status" value="1"/>
</dbReference>
<evidence type="ECO:0000256" key="2">
    <source>
        <dbReference type="ARBA" id="ARBA00022747"/>
    </source>
</evidence>
<dbReference type="InterPro" id="IPR000055">
    <property type="entry name" value="Restrct_endonuc_typeI_TRD"/>
</dbReference>
<protein>
    <submittedName>
        <fullName evidence="6">Restriction endonuclease subunit S</fullName>
    </submittedName>
</protein>
<comment type="caution">
    <text evidence="6">The sequence shown here is derived from an EMBL/GenBank/DDBJ whole genome shotgun (WGS) entry which is preliminary data.</text>
</comment>
<comment type="subunit">
    <text evidence="4">The methyltransferase is composed of M and S polypeptides.</text>
</comment>
<keyword evidence="3" id="KW-0238">DNA-binding</keyword>
<reference evidence="6 7" key="1">
    <citation type="journal article" date="2021" name="Int. J. Syst. Evol. Microbiol.">
        <title>Amazonocrinis nigriterrae gen. nov., sp. nov., Atlanticothrix silvestris gen. nov., sp. nov. and Dendronalium phyllosphericum gen. nov., sp. nov., nostocacean cyanobacteria from Brazilian environments.</title>
        <authorList>
            <person name="Alvarenga D.O."/>
            <person name="Andreote A.P.D."/>
            <person name="Branco L.H.Z."/>
            <person name="Delbaje E."/>
            <person name="Cruz R.B."/>
            <person name="Varani A.M."/>
            <person name="Fiore M.F."/>
        </authorList>
    </citation>
    <scope>NUCLEOTIDE SEQUENCE [LARGE SCALE GENOMIC DNA]</scope>
    <source>
        <strain evidence="6 7">CENA369</strain>
    </source>
</reference>
<accession>A0A8J7IQG3</accession>
<dbReference type="PANTHER" id="PTHR43140">
    <property type="entry name" value="TYPE-1 RESTRICTION ENZYME ECOKI SPECIFICITY PROTEIN"/>
    <property type="match status" value="1"/>
</dbReference>
<organism evidence="6 7">
    <name type="scientific">Dendronalium phyllosphericum CENA369</name>
    <dbReference type="NCBI Taxonomy" id="1725256"/>
    <lineage>
        <taxon>Bacteria</taxon>
        <taxon>Bacillati</taxon>
        <taxon>Cyanobacteriota</taxon>
        <taxon>Cyanophyceae</taxon>
        <taxon>Nostocales</taxon>
        <taxon>Nostocaceae</taxon>
        <taxon>Dendronalium</taxon>
        <taxon>Dendronalium phyllosphericum</taxon>
    </lineage>
</organism>
<gene>
    <name evidence="6" type="ORF">I8752_30545</name>
</gene>
<dbReference type="Proteomes" id="UP000662314">
    <property type="component" value="Unassembled WGS sequence"/>
</dbReference>
<dbReference type="InterPro" id="IPR051212">
    <property type="entry name" value="Type-I_RE_S_subunit"/>
</dbReference>
<sequence>MNELPEGWTLTKFMDVFDIQGGTQPPKSNFQYEPQPGYIQLLQIRDFGEHPVPTYIRDTHTIKRCTEQDILIARYGASLGRILTGLSGAYNVAMAKVDIPEAIDRRFVYHLLRSEIFQAPLRLVSRSAQNGFNKKDIAEIELPLAPLNEQKRIADKLDALLTRVDTCRERLERIPPILKRFRQAVLAAATSGQLTEDWREENFDIEPALVKKKTYSLAVSKEDLPLLPDTWEWVALGNYAQCSRGRFSVRPRNDPAYFNGEHPFIQIGDLPSEGGWITSHKQTVNEKGLAVSKKFPKGTVVIAIVGSTIGNTGILAYDMCFTDSMIGIDSGYQFSNRYIELFLRHRKEDIRRISYAGGGQPNIKLEVLNPYPFALPPLAEQRKIVCRVDALFAYINHLEAHYQAAHAQVERLTPALLAKAFRGELVPQDPNDESVSSLLEQIRTDRAAQPSKANRAMTSRKTAITKMTKESVKEAIRQLPKDKFSFDELRENLTGDYDSLKDILFTLLSEAEPILTQVFDQEERAMRFFRAGK</sequence>
<keyword evidence="6" id="KW-0378">Hydrolase</keyword>
<dbReference type="CDD" id="cd17263">
    <property type="entry name" value="RMtype1_S_AbaB8300I-TRD1-CR1_like"/>
    <property type="match status" value="1"/>
</dbReference>
<keyword evidence="6" id="KW-0540">Nuclease</keyword>
<keyword evidence="6" id="KW-0255">Endonuclease</keyword>
<dbReference type="GO" id="GO:0003677">
    <property type="term" value="F:DNA binding"/>
    <property type="evidence" value="ECO:0007669"/>
    <property type="project" value="UniProtKB-KW"/>
</dbReference>
<dbReference type="AlphaFoldDB" id="A0A8J7IQG3"/>
<dbReference type="InterPro" id="IPR044946">
    <property type="entry name" value="Restrct_endonuc_typeI_TRD_sf"/>
</dbReference>
<dbReference type="Gene3D" id="3.90.220.20">
    <property type="entry name" value="DNA methylase specificity domains"/>
    <property type="match status" value="2"/>
</dbReference>
<evidence type="ECO:0000256" key="3">
    <source>
        <dbReference type="ARBA" id="ARBA00023125"/>
    </source>
</evidence>
<dbReference type="GO" id="GO:0009307">
    <property type="term" value="P:DNA restriction-modification system"/>
    <property type="evidence" value="ECO:0007669"/>
    <property type="project" value="UniProtKB-KW"/>
</dbReference>
<dbReference type="SUPFAM" id="SSF116734">
    <property type="entry name" value="DNA methylase specificity domain"/>
    <property type="match status" value="2"/>
</dbReference>
<proteinExistence type="inferred from homology"/>
<dbReference type="PANTHER" id="PTHR43140:SF1">
    <property type="entry name" value="TYPE I RESTRICTION ENZYME ECOKI SPECIFICITY SUBUNIT"/>
    <property type="match status" value="1"/>
</dbReference>
<evidence type="ECO:0000256" key="4">
    <source>
        <dbReference type="ARBA" id="ARBA00038652"/>
    </source>
</evidence>
<dbReference type="RefSeq" id="WP_214435929.1">
    <property type="nucleotide sequence ID" value="NZ_CAWPUQ010000209.1"/>
</dbReference>
<feature type="domain" description="Type I restriction modification DNA specificity" evidence="5">
    <location>
        <begin position="5"/>
        <end position="174"/>
    </location>
</feature>
<evidence type="ECO:0000313" key="7">
    <source>
        <dbReference type="Proteomes" id="UP000662314"/>
    </source>
</evidence>
<name>A0A8J7IQG3_9NOST</name>
<keyword evidence="2" id="KW-0680">Restriction system</keyword>
<dbReference type="GO" id="GO:0004519">
    <property type="term" value="F:endonuclease activity"/>
    <property type="evidence" value="ECO:0007669"/>
    <property type="project" value="UniProtKB-KW"/>
</dbReference>
<keyword evidence="7" id="KW-1185">Reference proteome</keyword>